<dbReference type="AlphaFoldDB" id="A0A179FSQ6"/>
<keyword evidence="2" id="KW-1185">Reference proteome</keyword>
<proteinExistence type="predicted"/>
<gene>
    <name evidence="1" type="ORF">VFPPC_15859</name>
</gene>
<accession>A0A179FSQ6</accession>
<reference evidence="1 2" key="1">
    <citation type="journal article" date="2016" name="PLoS Pathog.">
        <title>Biosynthesis of antibiotic leucinostatins in bio-control fungus Purpureocillium lilacinum and their inhibition on phytophthora revealed by genome mining.</title>
        <authorList>
            <person name="Wang G."/>
            <person name="Liu Z."/>
            <person name="Lin R."/>
            <person name="Li E."/>
            <person name="Mao Z."/>
            <person name="Ling J."/>
            <person name="Yang Y."/>
            <person name="Yin W.B."/>
            <person name="Xie B."/>
        </authorList>
    </citation>
    <scope>NUCLEOTIDE SEQUENCE [LARGE SCALE GENOMIC DNA]</scope>
    <source>
        <strain evidence="1">170</strain>
    </source>
</reference>
<evidence type="ECO:0000313" key="1">
    <source>
        <dbReference type="EMBL" id="OAQ68655.1"/>
    </source>
</evidence>
<dbReference type="Proteomes" id="UP000078397">
    <property type="component" value="Unassembled WGS sequence"/>
</dbReference>
<organism evidence="1 2">
    <name type="scientific">Pochonia chlamydosporia 170</name>
    <dbReference type="NCBI Taxonomy" id="1380566"/>
    <lineage>
        <taxon>Eukaryota</taxon>
        <taxon>Fungi</taxon>
        <taxon>Dikarya</taxon>
        <taxon>Ascomycota</taxon>
        <taxon>Pezizomycotina</taxon>
        <taxon>Sordariomycetes</taxon>
        <taxon>Hypocreomycetidae</taxon>
        <taxon>Hypocreales</taxon>
        <taxon>Clavicipitaceae</taxon>
        <taxon>Pochonia</taxon>
    </lineage>
</organism>
<name>A0A179FSQ6_METCM</name>
<dbReference type="RefSeq" id="XP_018145505.1">
    <property type="nucleotide sequence ID" value="XM_018293612.1"/>
</dbReference>
<evidence type="ECO:0000313" key="2">
    <source>
        <dbReference type="Proteomes" id="UP000078397"/>
    </source>
</evidence>
<dbReference type="GeneID" id="28857606"/>
<sequence>MRCWEWIHGIEMALKRVYESWGALCLNSLIWSISSRALAKSTVLQLERFDTIYLRKMSICGACGDNHCGSARCCRCLDDDRLCRLLTEALAIAKSLTALAPSTVCRRIAARRGTLPTSLSSKRPGWVIFKRKATASTLLNPESRQDAS</sequence>
<dbReference type="EMBL" id="LSBJ02000003">
    <property type="protein sequence ID" value="OAQ68655.1"/>
    <property type="molecule type" value="Genomic_DNA"/>
</dbReference>
<dbReference type="KEGG" id="pchm:VFPPC_15859"/>
<comment type="caution">
    <text evidence="1">The sequence shown here is derived from an EMBL/GenBank/DDBJ whole genome shotgun (WGS) entry which is preliminary data.</text>
</comment>
<protein>
    <submittedName>
        <fullName evidence="1">Uncharacterized protein</fullName>
    </submittedName>
</protein>